<feature type="domain" description="CinA C-terminal" evidence="1">
    <location>
        <begin position="19"/>
        <end position="171"/>
    </location>
</feature>
<dbReference type="Pfam" id="PF02464">
    <property type="entry name" value="CinA"/>
    <property type="match status" value="1"/>
</dbReference>
<dbReference type="NCBIfam" id="TIGR00199">
    <property type="entry name" value="PncC_domain"/>
    <property type="match status" value="1"/>
</dbReference>
<evidence type="ECO:0000313" key="2">
    <source>
        <dbReference type="EMBL" id="SEH61398.1"/>
    </source>
</evidence>
<dbReference type="SUPFAM" id="SSF142433">
    <property type="entry name" value="CinA-like"/>
    <property type="match status" value="1"/>
</dbReference>
<dbReference type="Proteomes" id="UP000199135">
    <property type="component" value="Unassembled WGS sequence"/>
</dbReference>
<name>A0A1H6JGK3_9ACTN</name>
<keyword evidence="3" id="KW-1185">Reference proteome</keyword>
<evidence type="ECO:0000313" key="3">
    <source>
        <dbReference type="Proteomes" id="UP000199135"/>
    </source>
</evidence>
<accession>A0A1H6JGK3</accession>
<dbReference type="InterPro" id="IPR036653">
    <property type="entry name" value="CinA-like_C"/>
</dbReference>
<evidence type="ECO:0000259" key="1">
    <source>
        <dbReference type="Pfam" id="PF02464"/>
    </source>
</evidence>
<reference evidence="2 3" key="1">
    <citation type="submission" date="2016-10" db="EMBL/GenBank/DDBJ databases">
        <authorList>
            <person name="Varghese N."/>
            <person name="Submissions S."/>
        </authorList>
    </citation>
    <scope>NUCLEOTIDE SEQUENCE [LARGE SCALE GENOMIC DNA]</scope>
    <source>
        <strain evidence="2 3">WCP15</strain>
    </source>
</reference>
<dbReference type="EMBL" id="FNWT01000007">
    <property type="protein sequence ID" value="SEH61398.1"/>
    <property type="molecule type" value="Genomic_DNA"/>
</dbReference>
<gene>
    <name evidence="2" type="ORF">SAMN05216447_10764</name>
</gene>
<dbReference type="InterPro" id="IPR008136">
    <property type="entry name" value="CinA_C"/>
</dbReference>
<protein>
    <submittedName>
        <fullName evidence="2">Nicotinamide-nucleotide amidase</fullName>
    </submittedName>
</protein>
<dbReference type="Gene3D" id="3.90.950.20">
    <property type="entry name" value="CinA-like"/>
    <property type="match status" value="1"/>
</dbReference>
<comment type="caution">
    <text evidence="2">The sequence shown here is derived from an EMBL/GenBank/DDBJ whole genome shotgun (WGS) entry which is preliminary data.</text>
</comment>
<dbReference type="RefSeq" id="WP_078687633.1">
    <property type="nucleotide sequence ID" value="NZ_FNWT01000007.1"/>
</dbReference>
<sequence>MSLSDSDIELPSDDDLSRLAGEVVLLGVSSGSLVGTAESCTGGLVAAALTSVSGSSATVRGGVVSYAIGVKHDVLGVSSDILDTPGIGAVSSECAEAMAAGARLVLSCDVAVSVTGIAGPTGAEPNKPVGSVWFGIASVGSTKSELHLFSGNRDQVRRKATFVALTMLKDALA</sequence>
<proteinExistence type="predicted"/>
<organism evidence="2 3">
    <name type="scientific">Parafannyhessea umbonata</name>
    <dbReference type="NCBI Taxonomy" id="604330"/>
    <lineage>
        <taxon>Bacteria</taxon>
        <taxon>Bacillati</taxon>
        <taxon>Actinomycetota</taxon>
        <taxon>Coriobacteriia</taxon>
        <taxon>Coriobacteriales</taxon>
        <taxon>Atopobiaceae</taxon>
        <taxon>Parafannyhessea</taxon>
    </lineage>
</organism>